<feature type="domain" description="Sulfatase N-terminal" evidence="1">
    <location>
        <begin position="3"/>
        <end position="317"/>
    </location>
</feature>
<evidence type="ECO:0000259" key="1">
    <source>
        <dbReference type="Pfam" id="PF00884"/>
    </source>
</evidence>
<dbReference type="PANTHER" id="PTHR43751:SF1">
    <property type="entry name" value="SULFATASE ATSG-RELATED"/>
    <property type="match status" value="1"/>
</dbReference>
<accession>A4U8T7</accession>
<dbReference type="CDD" id="cd16027">
    <property type="entry name" value="SGSH"/>
    <property type="match status" value="1"/>
</dbReference>
<proteinExistence type="predicted"/>
<dbReference type="EMBL" id="DQ438988">
    <property type="protein sequence ID" value="ABE03939.1"/>
    <property type="molecule type" value="Genomic_DNA"/>
</dbReference>
<dbReference type="InterPro" id="IPR052701">
    <property type="entry name" value="GAG_Ulvan_Degrading_Sulfatases"/>
</dbReference>
<name>A4U8T7_9BACT</name>
<dbReference type="Pfam" id="PF00884">
    <property type="entry name" value="Sulfatase"/>
    <property type="match status" value="1"/>
</dbReference>
<reference evidence="2" key="1">
    <citation type="journal article" date="2007" name="Appl. Environ. Microbiol.">
        <title>Widespread occurrence and genomic context of unusually small polyketide synthase genes in microbial consortia associated with marine sponges.</title>
        <authorList>
            <person name="Fieseler L."/>
            <person name="Hentschel U."/>
            <person name="Grozdanov L."/>
            <person name="Schirmer A."/>
            <person name="Wen G."/>
            <person name="Platzer M."/>
            <person name="Hrvatin S."/>
            <person name="Butzke D."/>
            <person name="Zimmermann K."/>
            <person name="Piel J."/>
        </authorList>
    </citation>
    <scope>NUCLEOTIDE SEQUENCE</scope>
</reference>
<protein>
    <submittedName>
        <fullName evidence="2">Sulfatase</fullName>
    </submittedName>
</protein>
<dbReference type="SUPFAM" id="SSF53649">
    <property type="entry name" value="Alkaline phosphatase-like"/>
    <property type="match status" value="1"/>
</dbReference>
<sequence length="512" mass="57145">MRPNIVFAFADDWGRYASAYRPFEGPDSLNALIDTPHFDRVAREGVLFRNAFVPAPSCTPCRSSILAGQYFWQTGLGAILLGAVWDETIPTYPLTLEGAGYHIGYTYKVWSPGRALNAPYGAERTRFEPAGREFGRFSHAATERATERDVEAAKRTLLDETRANFDAFLEAREDDRPFCYWWGPTNTHRSWERGSGKALWGLNPDNLEGRLPAFLPDVHEVREDVCDYLGECLAVDAGLGVLLERLEAIGELDNTLIVVSGDHGIPGLPRAKCNLYDLGCEVALAARWPGRIPAGRVVDDFVNLMDLGPTFLDAAGVDIPDTMTARSLLPLLESTAQGQVEADRDFVITGRERHVDTARGGNLPYPQRSVRTRDHLYIHNFAPDRWPAGDPAGLDDPHAEAPDYDTLASDTRAAYPDLDASPTKAWMIHHRADPDLVELFELGFGKRPREELYDLRGDPDYLHNVAADPAYEQVRQSLSERLMRVLREQNDPRVVEEPCRFEHAPYAGPGTD</sequence>
<dbReference type="InterPro" id="IPR017850">
    <property type="entry name" value="Alkaline_phosphatase_core_sf"/>
</dbReference>
<dbReference type="Gene3D" id="3.40.720.10">
    <property type="entry name" value="Alkaline Phosphatase, subunit A"/>
    <property type="match status" value="1"/>
</dbReference>
<organism evidence="2">
    <name type="scientific">Theonella swinhoei bacterial symbiont clone pSW1H8</name>
    <dbReference type="NCBI Taxonomy" id="377638"/>
    <lineage>
        <taxon>Bacteria</taxon>
        <taxon>environmental samples</taxon>
    </lineage>
</organism>
<dbReference type="AlphaFoldDB" id="A4U8T7"/>
<dbReference type="PANTHER" id="PTHR43751">
    <property type="entry name" value="SULFATASE"/>
    <property type="match status" value="1"/>
</dbReference>
<evidence type="ECO:0000313" key="2">
    <source>
        <dbReference type="EMBL" id="ABE03939.1"/>
    </source>
</evidence>
<dbReference type="InterPro" id="IPR000917">
    <property type="entry name" value="Sulfatase_N"/>
</dbReference>